<protein>
    <submittedName>
        <fullName evidence="1">Uncharacterized protein</fullName>
    </submittedName>
</protein>
<dbReference type="AlphaFoldDB" id="A0A0C9T3V8"/>
<dbReference type="Proteomes" id="UP000053647">
    <property type="component" value="Unassembled WGS sequence"/>
</dbReference>
<proteinExistence type="predicted"/>
<dbReference type="OrthoDB" id="4743193at2759"/>
<reference evidence="1 2" key="1">
    <citation type="submission" date="2014-06" db="EMBL/GenBank/DDBJ databases">
        <authorList>
            <consortium name="DOE Joint Genome Institute"/>
            <person name="Kuo A."/>
            <person name="Kohler A."/>
            <person name="Nagy L.G."/>
            <person name="Floudas D."/>
            <person name="Copeland A."/>
            <person name="Barry K.W."/>
            <person name="Cichocki N."/>
            <person name="Veneault-Fourrey C."/>
            <person name="LaButti K."/>
            <person name="Lindquist E.A."/>
            <person name="Lipzen A."/>
            <person name="Lundell T."/>
            <person name="Morin E."/>
            <person name="Murat C."/>
            <person name="Sun H."/>
            <person name="Tunlid A."/>
            <person name="Henrissat B."/>
            <person name="Grigoriev I.V."/>
            <person name="Hibbett D.S."/>
            <person name="Martin F."/>
            <person name="Nordberg H.P."/>
            <person name="Cantor M.N."/>
            <person name="Hua S.X."/>
        </authorList>
    </citation>
    <scope>NUCLEOTIDE SEQUENCE [LARGE SCALE GENOMIC DNA]</scope>
    <source>
        <strain evidence="1 2">ATCC 200175</strain>
    </source>
</reference>
<organism evidence="1 2">
    <name type="scientific">Paxillus involutus ATCC 200175</name>
    <dbReference type="NCBI Taxonomy" id="664439"/>
    <lineage>
        <taxon>Eukaryota</taxon>
        <taxon>Fungi</taxon>
        <taxon>Dikarya</taxon>
        <taxon>Basidiomycota</taxon>
        <taxon>Agaricomycotina</taxon>
        <taxon>Agaricomycetes</taxon>
        <taxon>Agaricomycetidae</taxon>
        <taxon>Boletales</taxon>
        <taxon>Paxilineae</taxon>
        <taxon>Paxillaceae</taxon>
        <taxon>Paxillus</taxon>
    </lineage>
</organism>
<feature type="non-terminal residue" evidence="1">
    <location>
        <position position="1"/>
    </location>
</feature>
<gene>
    <name evidence="1" type="ORF">PAXINDRAFT_29183</name>
</gene>
<accession>A0A0C9T3V8</accession>
<evidence type="ECO:0000313" key="1">
    <source>
        <dbReference type="EMBL" id="KIJ10325.1"/>
    </source>
</evidence>
<name>A0A0C9T3V8_PAXIN</name>
<dbReference type="EMBL" id="KN819409">
    <property type="protein sequence ID" value="KIJ10325.1"/>
    <property type="molecule type" value="Genomic_DNA"/>
</dbReference>
<feature type="non-terminal residue" evidence="1">
    <location>
        <position position="57"/>
    </location>
</feature>
<reference evidence="2" key="2">
    <citation type="submission" date="2015-01" db="EMBL/GenBank/DDBJ databases">
        <title>Evolutionary Origins and Diversification of the Mycorrhizal Mutualists.</title>
        <authorList>
            <consortium name="DOE Joint Genome Institute"/>
            <consortium name="Mycorrhizal Genomics Consortium"/>
            <person name="Kohler A."/>
            <person name="Kuo A."/>
            <person name="Nagy L.G."/>
            <person name="Floudas D."/>
            <person name="Copeland A."/>
            <person name="Barry K.W."/>
            <person name="Cichocki N."/>
            <person name="Veneault-Fourrey C."/>
            <person name="LaButti K."/>
            <person name="Lindquist E.A."/>
            <person name="Lipzen A."/>
            <person name="Lundell T."/>
            <person name="Morin E."/>
            <person name="Murat C."/>
            <person name="Riley R."/>
            <person name="Ohm R."/>
            <person name="Sun H."/>
            <person name="Tunlid A."/>
            <person name="Henrissat B."/>
            <person name="Grigoriev I.V."/>
            <person name="Hibbett D.S."/>
            <person name="Martin F."/>
        </authorList>
    </citation>
    <scope>NUCLEOTIDE SEQUENCE [LARGE SCALE GENOMIC DNA]</scope>
    <source>
        <strain evidence="2">ATCC 200175</strain>
    </source>
</reference>
<dbReference type="HOGENOM" id="CLU_142990_2_0_1"/>
<sequence length="57" mass="6017">KKAIISGILMQGINQKSNVLQSLLGFFLQSIHAPSKVIDTLAHLGISISADAINMAV</sequence>
<keyword evidence="2" id="KW-1185">Reference proteome</keyword>
<evidence type="ECO:0000313" key="2">
    <source>
        <dbReference type="Proteomes" id="UP000053647"/>
    </source>
</evidence>